<evidence type="ECO:0000256" key="1">
    <source>
        <dbReference type="ARBA" id="ARBA00004123"/>
    </source>
</evidence>
<feature type="region of interest" description="Disordered" evidence="8">
    <location>
        <begin position="42"/>
        <end position="132"/>
    </location>
</feature>
<organism evidence="10 11">
    <name type="scientific">Lachnellula subtilissima</name>
    <dbReference type="NCBI Taxonomy" id="602034"/>
    <lineage>
        <taxon>Eukaryota</taxon>
        <taxon>Fungi</taxon>
        <taxon>Dikarya</taxon>
        <taxon>Ascomycota</taxon>
        <taxon>Pezizomycotina</taxon>
        <taxon>Leotiomycetes</taxon>
        <taxon>Helotiales</taxon>
        <taxon>Lachnaceae</taxon>
        <taxon>Lachnellula</taxon>
    </lineage>
</organism>
<dbReference type="CDD" id="cd14710">
    <property type="entry name" value="bZIP_HAC1-like"/>
    <property type="match status" value="1"/>
</dbReference>
<evidence type="ECO:0000256" key="7">
    <source>
        <dbReference type="ARBA" id="ARBA00023242"/>
    </source>
</evidence>
<dbReference type="SMART" id="SM00338">
    <property type="entry name" value="BRLZ"/>
    <property type="match status" value="1"/>
</dbReference>
<dbReference type="GO" id="GO:0006986">
    <property type="term" value="P:response to unfolded protein"/>
    <property type="evidence" value="ECO:0007669"/>
    <property type="project" value="UniProtKB-KW"/>
</dbReference>
<dbReference type="PANTHER" id="PTHR46714">
    <property type="entry name" value="TRANSCRIPTIONAL ACTIVATOR HAC1"/>
    <property type="match status" value="1"/>
</dbReference>
<feature type="region of interest" description="Disordered" evidence="8">
    <location>
        <begin position="1"/>
        <end position="28"/>
    </location>
</feature>
<dbReference type="SUPFAM" id="SSF57959">
    <property type="entry name" value="Leucine zipper domain"/>
    <property type="match status" value="1"/>
</dbReference>
<feature type="domain" description="BZIP" evidence="9">
    <location>
        <begin position="105"/>
        <end position="168"/>
    </location>
</feature>
<feature type="compositionally biased region" description="Basic and acidic residues" evidence="8">
    <location>
        <begin position="122"/>
        <end position="132"/>
    </location>
</feature>
<feature type="compositionally biased region" description="Polar residues" evidence="8">
    <location>
        <begin position="198"/>
        <end position="230"/>
    </location>
</feature>
<evidence type="ECO:0000256" key="6">
    <source>
        <dbReference type="ARBA" id="ARBA00023230"/>
    </source>
</evidence>
<protein>
    <submittedName>
        <fullName evidence="10">Transcriptional activator</fullName>
    </submittedName>
</protein>
<dbReference type="PANTHER" id="PTHR46714:SF6">
    <property type="entry name" value="TRANSCRIPTIONAL ACTIVATOR HAC1"/>
    <property type="match status" value="1"/>
</dbReference>
<comment type="caution">
    <text evidence="10">The sequence shown here is derived from an EMBL/GenBank/DDBJ whole genome shotgun (WGS) entry which is preliminary data.</text>
</comment>
<evidence type="ECO:0000256" key="4">
    <source>
        <dbReference type="ARBA" id="ARBA00023125"/>
    </source>
</evidence>
<dbReference type="InterPro" id="IPR046347">
    <property type="entry name" value="bZIP_sf"/>
</dbReference>
<evidence type="ECO:0000256" key="2">
    <source>
        <dbReference type="ARBA" id="ARBA00007163"/>
    </source>
</evidence>
<dbReference type="GO" id="GO:0045944">
    <property type="term" value="P:positive regulation of transcription by RNA polymerase II"/>
    <property type="evidence" value="ECO:0007669"/>
    <property type="project" value="InterPro"/>
</dbReference>
<evidence type="ECO:0000256" key="5">
    <source>
        <dbReference type="ARBA" id="ARBA00023163"/>
    </source>
</evidence>
<dbReference type="Proteomes" id="UP000462212">
    <property type="component" value="Unassembled WGS sequence"/>
</dbReference>
<name>A0A8H8RZG0_9HELO</name>
<dbReference type="GO" id="GO:0000981">
    <property type="term" value="F:DNA-binding transcription factor activity, RNA polymerase II-specific"/>
    <property type="evidence" value="ECO:0007669"/>
    <property type="project" value="InterPro"/>
</dbReference>
<dbReference type="PROSITE" id="PS50217">
    <property type="entry name" value="BZIP"/>
    <property type="match status" value="1"/>
</dbReference>
<evidence type="ECO:0000259" key="9">
    <source>
        <dbReference type="PROSITE" id="PS50217"/>
    </source>
</evidence>
<keyword evidence="3" id="KW-0805">Transcription regulation</keyword>
<keyword evidence="7" id="KW-0539">Nucleus</keyword>
<sequence length="373" mass="41801">MSTPHIKFENSPADSLADSFISTPGTQYPSLFANNTIDPIEAMTPQSYEDDSMFGGSVREDSVLDDSPEGDKKQVKKRKSWGQQLPEPKTNLPPRKRAKTEDEKEQRRVERVLRNRRAAQSSRERKRQEVEALEAEKRQIERRNQDLEMRLAHMEEQYLRVTQELAQVTGNKMHVFGSSSAVSSPSQELRQASPVTFSQELFSSRDSNPTTINRQSVPEPRSLQTVNPASLSPEIRPVDDLTNAMSVGRTTALDEYTDHNSFGHLSNLDHDHISQHDLSEYFNAPQPSESDHYLFENGIGPIADSFNLDFNNMVNYNDGAFDDINLDDFLHNDDQPATEIHSSDQLAETTASLQPQFGASLDGCDSGGDAVSV</sequence>
<dbReference type="AlphaFoldDB" id="A0A8H8RZG0"/>
<keyword evidence="11" id="KW-1185">Reference proteome</keyword>
<dbReference type="GO" id="GO:0005634">
    <property type="term" value="C:nucleus"/>
    <property type="evidence" value="ECO:0007669"/>
    <property type="project" value="UniProtKB-SubCell"/>
</dbReference>
<dbReference type="GO" id="GO:0003677">
    <property type="term" value="F:DNA binding"/>
    <property type="evidence" value="ECO:0007669"/>
    <property type="project" value="UniProtKB-KW"/>
</dbReference>
<comment type="similarity">
    <text evidence="2">Belongs to the bZIP family.</text>
</comment>
<comment type="subcellular location">
    <subcellularLocation>
        <location evidence="1">Nucleus</location>
    </subcellularLocation>
</comment>
<evidence type="ECO:0000256" key="8">
    <source>
        <dbReference type="SAM" id="MobiDB-lite"/>
    </source>
</evidence>
<proteinExistence type="inferred from homology"/>
<keyword evidence="6" id="KW-0834">Unfolded protein response</keyword>
<dbReference type="Gene3D" id="1.20.5.170">
    <property type="match status" value="1"/>
</dbReference>
<dbReference type="EMBL" id="QGMJ01000057">
    <property type="protein sequence ID" value="TVY43751.1"/>
    <property type="molecule type" value="Genomic_DNA"/>
</dbReference>
<dbReference type="InterPro" id="IPR044280">
    <property type="entry name" value="Hac1/HY5"/>
</dbReference>
<gene>
    <name evidence="10" type="primary">hac1</name>
    <name evidence="10" type="ORF">LSUB1_G001246</name>
</gene>
<keyword evidence="5" id="KW-0804">Transcription</keyword>
<feature type="compositionally biased region" description="Basic and acidic residues" evidence="8">
    <location>
        <begin position="99"/>
        <end position="113"/>
    </location>
</feature>
<keyword evidence="4" id="KW-0238">DNA-binding</keyword>
<evidence type="ECO:0000313" key="10">
    <source>
        <dbReference type="EMBL" id="TVY43751.1"/>
    </source>
</evidence>
<evidence type="ECO:0000256" key="3">
    <source>
        <dbReference type="ARBA" id="ARBA00023015"/>
    </source>
</evidence>
<feature type="region of interest" description="Disordered" evidence="8">
    <location>
        <begin position="198"/>
        <end position="236"/>
    </location>
</feature>
<dbReference type="OrthoDB" id="674948at2759"/>
<reference evidence="10 11" key="1">
    <citation type="submission" date="2018-05" db="EMBL/GenBank/DDBJ databases">
        <title>Genome sequencing and assembly of the regulated plant pathogen Lachnellula willkommii and related sister species for the development of diagnostic species identification markers.</title>
        <authorList>
            <person name="Giroux E."/>
            <person name="Bilodeau G."/>
        </authorList>
    </citation>
    <scope>NUCLEOTIDE SEQUENCE [LARGE SCALE GENOMIC DNA]</scope>
    <source>
        <strain evidence="10 11">CBS 197.66</strain>
    </source>
</reference>
<evidence type="ECO:0000313" key="11">
    <source>
        <dbReference type="Proteomes" id="UP000462212"/>
    </source>
</evidence>
<dbReference type="InterPro" id="IPR004827">
    <property type="entry name" value="bZIP"/>
</dbReference>
<accession>A0A8H8RZG0</accession>